<dbReference type="AlphaFoldDB" id="A0A5B0NNP7"/>
<organism evidence="1 2">
    <name type="scientific">Puccinia graminis f. sp. tritici</name>
    <dbReference type="NCBI Taxonomy" id="56615"/>
    <lineage>
        <taxon>Eukaryota</taxon>
        <taxon>Fungi</taxon>
        <taxon>Dikarya</taxon>
        <taxon>Basidiomycota</taxon>
        <taxon>Pucciniomycotina</taxon>
        <taxon>Pucciniomycetes</taxon>
        <taxon>Pucciniales</taxon>
        <taxon>Pucciniaceae</taxon>
        <taxon>Puccinia</taxon>
    </lineage>
</organism>
<reference evidence="1 2" key="1">
    <citation type="submission" date="2019-05" db="EMBL/GenBank/DDBJ databases">
        <title>Emergence of the Ug99 lineage of the wheat stem rust pathogen through somatic hybridization.</title>
        <authorList>
            <person name="Li F."/>
            <person name="Upadhyaya N.M."/>
            <person name="Sperschneider J."/>
            <person name="Matny O."/>
            <person name="Nguyen-Phuc H."/>
            <person name="Mago R."/>
            <person name="Raley C."/>
            <person name="Miller M.E."/>
            <person name="Silverstein K.A.T."/>
            <person name="Henningsen E."/>
            <person name="Hirsch C.D."/>
            <person name="Visser B."/>
            <person name="Pretorius Z.A."/>
            <person name="Steffenson B.J."/>
            <person name="Schwessinger B."/>
            <person name="Dodds P.N."/>
            <person name="Figueroa M."/>
        </authorList>
    </citation>
    <scope>NUCLEOTIDE SEQUENCE [LARGE SCALE GENOMIC DNA]</scope>
    <source>
        <strain evidence="1">21-0</strain>
    </source>
</reference>
<protein>
    <submittedName>
        <fullName evidence="1">Uncharacterized protein</fullName>
    </submittedName>
</protein>
<proteinExistence type="predicted"/>
<gene>
    <name evidence="1" type="ORF">PGT21_022817</name>
</gene>
<comment type="caution">
    <text evidence="1">The sequence shown here is derived from an EMBL/GenBank/DDBJ whole genome shotgun (WGS) entry which is preliminary data.</text>
</comment>
<dbReference type="EMBL" id="VSWC01000093">
    <property type="protein sequence ID" value="KAA1089579.1"/>
    <property type="molecule type" value="Genomic_DNA"/>
</dbReference>
<accession>A0A5B0NNP7</accession>
<keyword evidence="2" id="KW-1185">Reference proteome</keyword>
<sequence length="144" mass="15957">MPMYACPHLNTCGDVKYNKKACHSHSRLSATAVKRHTLNEKIHGNCGPDCPAYGLDARSVQNFQFQIFERGPHQSAICEGTETRCSLALETADRSWILRGIQITLRAMAYGMLVGIWSQSPLFTTPDNPGQQCGSICFCAVFLF</sequence>
<evidence type="ECO:0000313" key="2">
    <source>
        <dbReference type="Proteomes" id="UP000324748"/>
    </source>
</evidence>
<dbReference type="OrthoDB" id="2504450at2759"/>
<evidence type="ECO:0000313" key="1">
    <source>
        <dbReference type="EMBL" id="KAA1089579.1"/>
    </source>
</evidence>
<dbReference type="Proteomes" id="UP000324748">
    <property type="component" value="Unassembled WGS sequence"/>
</dbReference>
<name>A0A5B0NNP7_PUCGR</name>